<dbReference type="CDD" id="cd12797">
    <property type="entry name" value="M23_peptidase"/>
    <property type="match status" value="1"/>
</dbReference>
<gene>
    <name evidence="5" type="ORF">D9V32_10600</name>
</gene>
<organism evidence="5 6">
    <name type="scientific">Mycetocola tolaasinivorans</name>
    <dbReference type="NCBI Taxonomy" id="76635"/>
    <lineage>
        <taxon>Bacteria</taxon>
        <taxon>Bacillati</taxon>
        <taxon>Actinomycetota</taxon>
        <taxon>Actinomycetes</taxon>
        <taxon>Micrococcales</taxon>
        <taxon>Microbacteriaceae</taxon>
        <taxon>Mycetocola</taxon>
    </lineage>
</organism>
<dbReference type="PANTHER" id="PTHR21666">
    <property type="entry name" value="PEPTIDASE-RELATED"/>
    <property type="match status" value="1"/>
</dbReference>
<protein>
    <submittedName>
        <fullName evidence="5">M23 family metallopeptidase</fullName>
    </submittedName>
</protein>
<keyword evidence="1 3" id="KW-0732">Signal</keyword>
<keyword evidence="6" id="KW-1185">Reference proteome</keyword>
<dbReference type="PANTHER" id="PTHR21666:SF289">
    <property type="entry name" value="L-ALA--D-GLU ENDOPEPTIDASE"/>
    <property type="match status" value="1"/>
</dbReference>
<name>A0A3L7A4R6_9MICO</name>
<feature type="domain" description="M23ase beta-sheet core" evidence="4">
    <location>
        <begin position="334"/>
        <end position="428"/>
    </location>
</feature>
<dbReference type="InterPro" id="IPR016047">
    <property type="entry name" value="M23ase_b-sheet_dom"/>
</dbReference>
<dbReference type="InterPro" id="IPR011055">
    <property type="entry name" value="Dup_hybrid_motif"/>
</dbReference>
<dbReference type="EMBL" id="RCUX01000007">
    <property type="protein sequence ID" value="RLP75326.1"/>
    <property type="molecule type" value="Genomic_DNA"/>
</dbReference>
<feature type="region of interest" description="Disordered" evidence="2">
    <location>
        <begin position="252"/>
        <end position="298"/>
    </location>
</feature>
<evidence type="ECO:0000313" key="5">
    <source>
        <dbReference type="EMBL" id="RLP75326.1"/>
    </source>
</evidence>
<dbReference type="InterPro" id="IPR050570">
    <property type="entry name" value="Cell_wall_metabolism_enzyme"/>
</dbReference>
<dbReference type="AlphaFoldDB" id="A0A3L7A4R6"/>
<comment type="caution">
    <text evidence="5">The sequence shown here is derived from an EMBL/GenBank/DDBJ whole genome shotgun (WGS) entry which is preliminary data.</text>
</comment>
<dbReference type="GO" id="GO:0004222">
    <property type="term" value="F:metalloendopeptidase activity"/>
    <property type="evidence" value="ECO:0007669"/>
    <property type="project" value="TreeGrafter"/>
</dbReference>
<dbReference type="Gene3D" id="2.70.70.10">
    <property type="entry name" value="Glucose Permease (Domain IIA)"/>
    <property type="match status" value="1"/>
</dbReference>
<feature type="chain" id="PRO_5018046926" evidence="3">
    <location>
        <begin position="24"/>
        <end position="439"/>
    </location>
</feature>
<evidence type="ECO:0000256" key="2">
    <source>
        <dbReference type="SAM" id="MobiDB-lite"/>
    </source>
</evidence>
<dbReference type="Pfam" id="PF01551">
    <property type="entry name" value="Peptidase_M23"/>
    <property type="match status" value="1"/>
</dbReference>
<proteinExistence type="predicted"/>
<accession>A0A3L7A4R6</accession>
<dbReference type="Proteomes" id="UP000272503">
    <property type="component" value="Unassembled WGS sequence"/>
</dbReference>
<dbReference type="SUPFAM" id="SSF51261">
    <property type="entry name" value="Duplicated hybrid motif"/>
    <property type="match status" value="1"/>
</dbReference>
<sequence>MGAAILTLGVLVGGLGITSPAYAAGADYPSWDDVQQARQNEQTAAAEVTRVEGLIQGLNVDVANAQAAANIAADEYQQADTIATQAEINSNRLAEQVKEATTAAEESAGQVAVLMSKMGRSTGNSVSLELLGDPENADDALYKLGAMTKLTERSTEVLDRAKQAANLVTTLNDQATVASDILTQARADAESALNRATTASAAAQNAVAEQEANQSRLIEQLATLKGTRVEEETQYAVGVAVRAEEARKRAEEEAARKRAEEEARRQAEANKPKPGTGGGGGGVVLPPPPPQTGGGTGTYWAGSESGWWRPAPGGITSPYGPRPVMCPKGCSAPFHAGLDFGGGTGTPIKAVSSGTVTFAGNAGAFGNRVIVDHGGGVQSYYGHLSAFNVRVGARVNGGDVIAFMGSTGVATGPHLDLKIYVGGSHTDPAAFLRARGVRI</sequence>
<evidence type="ECO:0000256" key="3">
    <source>
        <dbReference type="SAM" id="SignalP"/>
    </source>
</evidence>
<feature type="signal peptide" evidence="3">
    <location>
        <begin position="1"/>
        <end position="23"/>
    </location>
</feature>
<feature type="compositionally biased region" description="Basic and acidic residues" evidence="2">
    <location>
        <begin position="252"/>
        <end position="271"/>
    </location>
</feature>
<evidence type="ECO:0000259" key="4">
    <source>
        <dbReference type="Pfam" id="PF01551"/>
    </source>
</evidence>
<evidence type="ECO:0000256" key="1">
    <source>
        <dbReference type="ARBA" id="ARBA00022729"/>
    </source>
</evidence>
<evidence type="ECO:0000313" key="6">
    <source>
        <dbReference type="Proteomes" id="UP000272503"/>
    </source>
</evidence>
<reference evidence="5 6" key="1">
    <citation type="submission" date="2018-10" db="EMBL/GenBank/DDBJ databases">
        <authorList>
            <person name="Li J."/>
        </authorList>
    </citation>
    <scope>NUCLEOTIDE SEQUENCE [LARGE SCALE GENOMIC DNA]</scope>
    <source>
        <strain evidence="5 6">IF 016277</strain>
    </source>
</reference>